<dbReference type="GO" id="GO:0016787">
    <property type="term" value="F:hydrolase activity"/>
    <property type="evidence" value="ECO:0007669"/>
    <property type="project" value="UniProtKB-KW"/>
</dbReference>
<evidence type="ECO:0000313" key="9">
    <source>
        <dbReference type="Proteomes" id="UP000578252"/>
    </source>
</evidence>
<keyword evidence="5 6" id="KW-0460">Magnesium</keyword>
<evidence type="ECO:0000256" key="2">
    <source>
        <dbReference type="ARBA" id="ARBA00022722"/>
    </source>
</evidence>
<gene>
    <name evidence="6" type="primary">vapC</name>
    <name evidence="8" type="ORF">HHJ78_06890</name>
</gene>
<evidence type="ECO:0000256" key="5">
    <source>
        <dbReference type="ARBA" id="ARBA00022842"/>
    </source>
</evidence>
<feature type="domain" description="PIN" evidence="7">
    <location>
        <begin position="9"/>
        <end position="127"/>
    </location>
</feature>
<evidence type="ECO:0000256" key="6">
    <source>
        <dbReference type="HAMAP-Rule" id="MF_00265"/>
    </source>
</evidence>
<evidence type="ECO:0000256" key="3">
    <source>
        <dbReference type="ARBA" id="ARBA00022723"/>
    </source>
</evidence>
<evidence type="ECO:0000256" key="4">
    <source>
        <dbReference type="ARBA" id="ARBA00022801"/>
    </source>
</evidence>
<dbReference type="Gene3D" id="3.40.50.1010">
    <property type="entry name" value="5'-nuclease"/>
    <property type="match status" value="1"/>
</dbReference>
<dbReference type="EMBL" id="JABCUR010000005">
    <property type="protein sequence ID" value="NMW65257.1"/>
    <property type="molecule type" value="Genomic_DNA"/>
</dbReference>
<dbReference type="SUPFAM" id="SSF88723">
    <property type="entry name" value="PIN domain-like"/>
    <property type="match status" value="1"/>
</dbReference>
<feature type="binding site" evidence="6">
    <location>
        <position position="12"/>
    </location>
    <ligand>
        <name>Mg(2+)</name>
        <dbReference type="ChEBI" id="CHEBI:18420"/>
    </ligand>
</feature>
<comment type="similarity">
    <text evidence="6">Belongs to the PINc/VapC protein family.</text>
</comment>
<keyword evidence="1 6" id="KW-1277">Toxin-antitoxin system</keyword>
<dbReference type="Pfam" id="PF01850">
    <property type="entry name" value="PIN"/>
    <property type="match status" value="1"/>
</dbReference>
<dbReference type="EC" id="3.1.-.-" evidence="6"/>
<dbReference type="AlphaFoldDB" id="A0A7Y0U1U6"/>
<keyword evidence="2 6" id="KW-0540">Nuclease</keyword>
<keyword evidence="4 6" id="KW-0378">Hydrolase</keyword>
<evidence type="ECO:0000256" key="1">
    <source>
        <dbReference type="ARBA" id="ARBA00022649"/>
    </source>
</evidence>
<keyword evidence="3 6" id="KW-0479">Metal-binding</keyword>
<evidence type="ECO:0000259" key="7">
    <source>
        <dbReference type="Pfam" id="PF01850"/>
    </source>
</evidence>
<reference evidence="8 9" key="1">
    <citation type="submission" date="2020-04" db="EMBL/GenBank/DDBJ databases">
        <title>Antimicrobial susceptibility and clonality of vaginal-derived multi-drug resistant Mobiluncus isolates in China.</title>
        <authorList>
            <person name="Zhang X."/>
        </authorList>
    </citation>
    <scope>NUCLEOTIDE SEQUENCE [LARGE SCALE GENOMIC DNA]</scope>
    <source>
        <strain evidence="8 9">13</strain>
    </source>
</reference>
<sequence length="138" mass="15756">MRGDVLKTYYLDTSALLKGFFQEKETLEYRRFLDDALCCGDALIISRLTYTEFYCVLKRCLPQDSRWEQAARDTLANFEVYPLEESDYLMAAHSSWRLRGADALHLAAAVRLNCDAMLVFDQELAVAAQVAGLEVPQF</sequence>
<feature type="binding site" evidence="6">
    <location>
        <position position="102"/>
    </location>
    <ligand>
        <name>Mg(2+)</name>
        <dbReference type="ChEBI" id="CHEBI:18420"/>
    </ligand>
</feature>
<proteinExistence type="inferred from homology"/>
<dbReference type="GO" id="GO:0000287">
    <property type="term" value="F:magnesium ion binding"/>
    <property type="evidence" value="ECO:0007669"/>
    <property type="project" value="UniProtKB-UniRule"/>
</dbReference>
<keyword evidence="6" id="KW-0800">Toxin</keyword>
<dbReference type="HAMAP" id="MF_00265">
    <property type="entry name" value="VapC_Nob1"/>
    <property type="match status" value="1"/>
</dbReference>
<name>A0A7Y0U1U6_9ACTO</name>
<comment type="caution">
    <text evidence="8">The sequence shown here is derived from an EMBL/GenBank/DDBJ whole genome shotgun (WGS) entry which is preliminary data.</text>
</comment>
<dbReference type="InterPro" id="IPR002716">
    <property type="entry name" value="PIN_dom"/>
</dbReference>
<dbReference type="GO" id="GO:0090729">
    <property type="term" value="F:toxin activity"/>
    <property type="evidence" value="ECO:0007669"/>
    <property type="project" value="UniProtKB-KW"/>
</dbReference>
<dbReference type="InterPro" id="IPR029060">
    <property type="entry name" value="PIN-like_dom_sf"/>
</dbReference>
<comment type="function">
    <text evidence="6">Toxic component of a toxin-antitoxin (TA) system. An RNase.</text>
</comment>
<protein>
    <recommendedName>
        <fullName evidence="6">Ribonuclease VapC</fullName>
        <shortName evidence="6">RNase VapC</shortName>
        <ecNumber evidence="6">3.1.-.-</ecNumber>
    </recommendedName>
    <alternativeName>
        <fullName evidence="6">Toxin VapC</fullName>
    </alternativeName>
</protein>
<dbReference type="CDD" id="cd09874">
    <property type="entry name" value="PIN_MT3492-like"/>
    <property type="match status" value="1"/>
</dbReference>
<organism evidence="8 9">
    <name type="scientific">Mobiluncus mulieris</name>
    <dbReference type="NCBI Taxonomy" id="2052"/>
    <lineage>
        <taxon>Bacteria</taxon>
        <taxon>Bacillati</taxon>
        <taxon>Actinomycetota</taxon>
        <taxon>Actinomycetes</taxon>
        <taxon>Actinomycetales</taxon>
        <taxon>Actinomycetaceae</taxon>
        <taxon>Mobiluncus</taxon>
    </lineage>
</organism>
<dbReference type="GO" id="GO:0004540">
    <property type="term" value="F:RNA nuclease activity"/>
    <property type="evidence" value="ECO:0007669"/>
    <property type="project" value="InterPro"/>
</dbReference>
<accession>A0A7Y0U1U6</accession>
<dbReference type="InterPro" id="IPR022907">
    <property type="entry name" value="VapC_family"/>
</dbReference>
<evidence type="ECO:0000313" key="8">
    <source>
        <dbReference type="EMBL" id="NMW65257.1"/>
    </source>
</evidence>
<comment type="cofactor">
    <cofactor evidence="6">
        <name>Mg(2+)</name>
        <dbReference type="ChEBI" id="CHEBI:18420"/>
    </cofactor>
</comment>
<dbReference type="Proteomes" id="UP000578252">
    <property type="component" value="Unassembled WGS sequence"/>
</dbReference>